<feature type="transmembrane region" description="Helical" evidence="1">
    <location>
        <begin position="21"/>
        <end position="44"/>
    </location>
</feature>
<name>A0AAV4YKN6_AERCA</name>
<dbReference type="RefSeq" id="WP_223916199.1">
    <property type="nucleotide sequence ID" value="NZ_BPNG01000040.1"/>
</dbReference>
<dbReference type="EMBL" id="BPNI01000021">
    <property type="protein sequence ID" value="GJA40706.1"/>
    <property type="molecule type" value="Genomic_DNA"/>
</dbReference>
<reference evidence="3" key="1">
    <citation type="submission" date="2021-07" db="EMBL/GenBank/DDBJ databases">
        <title>Draft genome sequence of carbapenem-resistant Aeromonas spp. in Japan.</title>
        <authorList>
            <person name="Maehana S."/>
            <person name="Suzuki M."/>
            <person name="Kitasato H."/>
        </authorList>
    </citation>
    <scope>NUCLEOTIDE SEQUENCE</scope>
    <source>
        <strain evidence="3">KAM343</strain>
    </source>
</reference>
<proteinExistence type="predicted"/>
<dbReference type="Proteomes" id="UP000886939">
    <property type="component" value="Unassembled WGS sequence"/>
</dbReference>
<dbReference type="AlphaFoldDB" id="A0AAV4YKN6"/>
<gene>
    <name evidence="3" type="ORF">KAM343_15020</name>
</gene>
<sequence>MISNARFEHDRVERIIRRDDGFVLISVLGLLIVLSLIASFVSAYSQQRIELAEKIKQDIQLKLDEKATMSTLLHLFSTRQPTYGSLSLMLQESASPAMLNSDSLLMRLDNRVYQGIGNITFSLTDESSLLGLIDPDRDRWTSYLQSIGVNFSIADNFLDQLQDYTDKDDLRRLNGAVENDYVNARMTPPAHRFMVSPGQVFNLLSAPQWKGWLHHSMPYITETSGQVININTMPKVLLASLPGIEDELATQIVMERDKKPFESLPDANQRLGAILPLDALSTRFYFDNYIRVILRRSDIQCRQQRWVGISLSPDSIVVPWEVSYAFDYTDNQPCQAASKLDFKPFFH</sequence>
<evidence type="ECO:0000259" key="2">
    <source>
        <dbReference type="Pfam" id="PF03934"/>
    </source>
</evidence>
<dbReference type="SUPFAM" id="SSF47781">
    <property type="entry name" value="RuvA domain 2-like"/>
    <property type="match status" value="1"/>
</dbReference>
<keyword evidence="1" id="KW-0472">Membrane</keyword>
<protein>
    <recommendedName>
        <fullName evidence="2">T2SS protein K second SAM-like domain-containing protein</fullName>
    </recommendedName>
</protein>
<keyword evidence="1" id="KW-1133">Transmembrane helix</keyword>
<dbReference type="InterPro" id="IPR049179">
    <property type="entry name" value="T2SSK_SAM-like_2nd"/>
</dbReference>
<feature type="domain" description="T2SS protein K second SAM-like" evidence="2">
    <location>
        <begin position="228"/>
        <end position="273"/>
    </location>
</feature>
<evidence type="ECO:0000313" key="3">
    <source>
        <dbReference type="EMBL" id="GJA40706.1"/>
    </source>
</evidence>
<comment type="caution">
    <text evidence="3">The sequence shown here is derived from an EMBL/GenBank/DDBJ whole genome shotgun (WGS) entry which is preliminary data.</text>
</comment>
<dbReference type="Pfam" id="PF03934">
    <property type="entry name" value="T2SSK"/>
    <property type="match status" value="1"/>
</dbReference>
<keyword evidence="1" id="KW-0812">Transmembrane</keyword>
<organism evidence="3 4">
    <name type="scientific">Aeromonas caviae</name>
    <name type="common">Aeromonas punctata</name>
    <dbReference type="NCBI Taxonomy" id="648"/>
    <lineage>
        <taxon>Bacteria</taxon>
        <taxon>Pseudomonadati</taxon>
        <taxon>Pseudomonadota</taxon>
        <taxon>Gammaproteobacteria</taxon>
        <taxon>Aeromonadales</taxon>
        <taxon>Aeromonadaceae</taxon>
        <taxon>Aeromonas</taxon>
    </lineage>
</organism>
<evidence type="ECO:0000313" key="4">
    <source>
        <dbReference type="Proteomes" id="UP000886939"/>
    </source>
</evidence>
<dbReference type="InterPro" id="IPR010994">
    <property type="entry name" value="RuvA_2-like"/>
</dbReference>
<evidence type="ECO:0000256" key="1">
    <source>
        <dbReference type="SAM" id="Phobius"/>
    </source>
</evidence>
<accession>A0AAV4YKN6</accession>